<dbReference type="AlphaFoldDB" id="A0A2P2PI83"/>
<sequence>MTTKTGDQAQNQAKYLITLNTKATKPTEISTSSTLK</sequence>
<proteinExistence type="predicted"/>
<protein>
    <submittedName>
        <fullName evidence="1">Uncharacterized protein</fullName>
    </submittedName>
</protein>
<name>A0A2P2PI83_RHIMU</name>
<dbReference type="EMBL" id="GGEC01073971">
    <property type="protein sequence ID" value="MBX54455.1"/>
    <property type="molecule type" value="Transcribed_RNA"/>
</dbReference>
<reference evidence="1" key="1">
    <citation type="submission" date="2018-02" db="EMBL/GenBank/DDBJ databases">
        <title>Rhizophora mucronata_Transcriptome.</title>
        <authorList>
            <person name="Meera S.P."/>
            <person name="Sreeshan A."/>
            <person name="Augustine A."/>
        </authorList>
    </citation>
    <scope>NUCLEOTIDE SEQUENCE</scope>
    <source>
        <tissue evidence="1">Leaf</tissue>
    </source>
</reference>
<accession>A0A2P2PI83</accession>
<organism evidence="1">
    <name type="scientific">Rhizophora mucronata</name>
    <name type="common">Asiatic mangrove</name>
    <dbReference type="NCBI Taxonomy" id="61149"/>
    <lineage>
        <taxon>Eukaryota</taxon>
        <taxon>Viridiplantae</taxon>
        <taxon>Streptophyta</taxon>
        <taxon>Embryophyta</taxon>
        <taxon>Tracheophyta</taxon>
        <taxon>Spermatophyta</taxon>
        <taxon>Magnoliopsida</taxon>
        <taxon>eudicotyledons</taxon>
        <taxon>Gunneridae</taxon>
        <taxon>Pentapetalae</taxon>
        <taxon>rosids</taxon>
        <taxon>fabids</taxon>
        <taxon>Malpighiales</taxon>
        <taxon>Rhizophoraceae</taxon>
        <taxon>Rhizophora</taxon>
    </lineage>
</organism>
<evidence type="ECO:0000313" key="1">
    <source>
        <dbReference type="EMBL" id="MBX54455.1"/>
    </source>
</evidence>